<evidence type="ECO:0000313" key="7">
    <source>
        <dbReference type="EMBL" id="ACU69486.1"/>
    </source>
</evidence>
<dbReference type="SUPFAM" id="SSF103473">
    <property type="entry name" value="MFS general substrate transporter"/>
    <property type="match status" value="1"/>
</dbReference>
<dbReference type="InterPro" id="IPR036259">
    <property type="entry name" value="MFS_trans_sf"/>
</dbReference>
<feature type="transmembrane region" description="Helical" evidence="6">
    <location>
        <begin position="382"/>
        <end position="404"/>
    </location>
</feature>
<feature type="transmembrane region" description="Helical" evidence="6">
    <location>
        <begin position="259"/>
        <end position="284"/>
    </location>
</feature>
<sequence length="419" mass="44182">MTAQAIVSDQRQSNYRQVFAIREFRYVFTAHSASMLGSVVTDVSLSVLVLERTGSPFLAALTFALGFMPYAFAGTLLAGIGDRYPARLLLVTCNCVSAATVAVMAMPFTPIWALIVLRFAASTIQPIFTSARAASLPEFLKGDRYTLGRSILRIVNQSTQIIGYATGGLLLLVIQPRQALWIDAASFAVSAVLLRVGTVGRPARITDRKAQGTLIRESLSGARAVVRQPRIRALLFLWWTAPALAGIPEGLAAPYVRQIHAASVSVGLLMASAAVGTIGGEVAIGTLVGPARRMRLVVPLASCSLLPLAVFVLRPDVIVAIALMGLTGVADAYMLGLDQWFLEAVPDELRAQAFSIMFAGIMLTQGLTISIGGLAAEFAAPSLVIAISAAVGTVVIALVCRSVLRTAPSPSSEESISVG</sequence>
<dbReference type="PANTHER" id="PTHR23513">
    <property type="entry name" value="INTEGRAL MEMBRANE EFFLUX PROTEIN-RELATED"/>
    <property type="match status" value="1"/>
</dbReference>
<feature type="transmembrane region" description="Helical" evidence="6">
    <location>
        <begin position="296"/>
        <end position="313"/>
    </location>
</feature>
<dbReference type="eggNOG" id="COG2814">
    <property type="taxonomic scope" value="Bacteria"/>
</dbReference>
<keyword evidence="3 6" id="KW-0812">Transmembrane</keyword>
<dbReference type="CDD" id="cd06173">
    <property type="entry name" value="MFS_MefA_like"/>
    <property type="match status" value="1"/>
</dbReference>
<evidence type="ECO:0000256" key="2">
    <source>
        <dbReference type="ARBA" id="ARBA00022475"/>
    </source>
</evidence>
<evidence type="ECO:0000256" key="5">
    <source>
        <dbReference type="ARBA" id="ARBA00023136"/>
    </source>
</evidence>
<dbReference type="RefSeq" id="WP_012784781.1">
    <property type="nucleotide sequence ID" value="NC_013131.1"/>
</dbReference>
<organism evidence="7 8">
    <name type="scientific">Catenulispora acidiphila (strain DSM 44928 / JCM 14897 / NBRC 102108 / NRRL B-24433 / ID139908)</name>
    <dbReference type="NCBI Taxonomy" id="479433"/>
    <lineage>
        <taxon>Bacteria</taxon>
        <taxon>Bacillati</taxon>
        <taxon>Actinomycetota</taxon>
        <taxon>Actinomycetes</taxon>
        <taxon>Catenulisporales</taxon>
        <taxon>Catenulisporaceae</taxon>
        <taxon>Catenulispora</taxon>
    </lineage>
</organism>
<evidence type="ECO:0000256" key="1">
    <source>
        <dbReference type="ARBA" id="ARBA00004651"/>
    </source>
</evidence>
<dbReference type="GO" id="GO:0005886">
    <property type="term" value="C:plasma membrane"/>
    <property type="evidence" value="ECO:0007669"/>
    <property type="project" value="UniProtKB-SubCell"/>
</dbReference>
<keyword evidence="4 6" id="KW-1133">Transmembrane helix</keyword>
<accession>C7PXD5</accession>
<feature type="transmembrane region" description="Helical" evidence="6">
    <location>
        <begin position="26"/>
        <end position="50"/>
    </location>
</feature>
<reference evidence="7 8" key="1">
    <citation type="journal article" date="2009" name="Stand. Genomic Sci.">
        <title>Complete genome sequence of Catenulispora acidiphila type strain (ID 139908).</title>
        <authorList>
            <person name="Copeland A."/>
            <person name="Lapidus A."/>
            <person name="Glavina Del Rio T."/>
            <person name="Nolan M."/>
            <person name="Lucas S."/>
            <person name="Chen F."/>
            <person name="Tice H."/>
            <person name="Cheng J.F."/>
            <person name="Bruce D."/>
            <person name="Goodwin L."/>
            <person name="Pitluck S."/>
            <person name="Mikhailova N."/>
            <person name="Pati A."/>
            <person name="Ivanova N."/>
            <person name="Mavromatis K."/>
            <person name="Chen A."/>
            <person name="Palaniappan K."/>
            <person name="Chain P."/>
            <person name="Land M."/>
            <person name="Hauser L."/>
            <person name="Chang Y.J."/>
            <person name="Jeffries C.D."/>
            <person name="Chertkov O."/>
            <person name="Brettin T."/>
            <person name="Detter J.C."/>
            <person name="Han C."/>
            <person name="Ali Z."/>
            <person name="Tindall B.J."/>
            <person name="Goker M."/>
            <person name="Bristow J."/>
            <person name="Eisen J.A."/>
            <person name="Markowitz V."/>
            <person name="Hugenholtz P."/>
            <person name="Kyrpides N.C."/>
            <person name="Klenk H.P."/>
        </authorList>
    </citation>
    <scope>NUCLEOTIDE SEQUENCE [LARGE SCALE GENOMIC DNA]</scope>
    <source>
        <strain evidence="8">DSM 44928 / JCM 14897 / NBRC 102108 / NRRL B-24433 / ID139908</strain>
    </source>
</reference>
<dbReference type="STRING" id="479433.Caci_0548"/>
<protein>
    <submittedName>
        <fullName evidence="7">Major facilitator superfamily MFS_1</fullName>
    </submittedName>
</protein>
<evidence type="ECO:0000256" key="3">
    <source>
        <dbReference type="ARBA" id="ARBA00022692"/>
    </source>
</evidence>
<dbReference type="Pfam" id="PF07690">
    <property type="entry name" value="MFS_1"/>
    <property type="match status" value="1"/>
</dbReference>
<dbReference type="GO" id="GO:0022857">
    <property type="term" value="F:transmembrane transporter activity"/>
    <property type="evidence" value="ECO:0007669"/>
    <property type="project" value="InterPro"/>
</dbReference>
<dbReference type="PANTHER" id="PTHR23513:SF11">
    <property type="entry name" value="STAPHYLOFERRIN A TRANSPORTER"/>
    <property type="match status" value="1"/>
</dbReference>
<feature type="transmembrane region" description="Helical" evidence="6">
    <location>
        <begin position="180"/>
        <end position="199"/>
    </location>
</feature>
<keyword evidence="5 6" id="KW-0472">Membrane</keyword>
<comment type="subcellular location">
    <subcellularLocation>
        <location evidence="1">Cell membrane</location>
        <topology evidence="1">Multi-pass membrane protein</topology>
    </subcellularLocation>
</comment>
<dbReference type="Proteomes" id="UP000000851">
    <property type="component" value="Chromosome"/>
</dbReference>
<dbReference type="Gene3D" id="1.20.1250.20">
    <property type="entry name" value="MFS general substrate transporter like domains"/>
    <property type="match status" value="1"/>
</dbReference>
<dbReference type="AlphaFoldDB" id="C7PXD5"/>
<evidence type="ECO:0000313" key="8">
    <source>
        <dbReference type="Proteomes" id="UP000000851"/>
    </source>
</evidence>
<keyword evidence="2" id="KW-1003">Cell membrane</keyword>
<dbReference type="HOGENOM" id="CLU_034180_14_0_11"/>
<gene>
    <name evidence="7" type="ordered locus">Caci_0548</name>
</gene>
<feature type="transmembrane region" description="Helical" evidence="6">
    <location>
        <begin position="354"/>
        <end position="376"/>
    </location>
</feature>
<feature type="transmembrane region" description="Helical" evidence="6">
    <location>
        <begin position="88"/>
        <end position="105"/>
    </location>
</feature>
<dbReference type="OrthoDB" id="3227279at2"/>
<dbReference type="InParanoid" id="C7PXD5"/>
<name>C7PXD5_CATAD</name>
<evidence type="ECO:0000256" key="4">
    <source>
        <dbReference type="ARBA" id="ARBA00022989"/>
    </source>
</evidence>
<proteinExistence type="predicted"/>
<dbReference type="KEGG" id="cai:Caci_0548"/>
<evidence type="ECO:0000256" key="6">
    <source>
        <dbReference type="SAM" id="Phobius"/>
    </source>
</evidence>
<keyword evidence="8" id="KW-1185">Reference proteome</keyword>
<feature type="transmembrane region" description="Helical" evidence="6">
    <location>
        <begin position="56"/>
        <end position="81"/>
    </location>
</feature>
<dbReference type="InterPro" id="IPR011701">
    <property type="entry name" value="MFS"/>
</dbReference>
<dbReference type="EMBL" id="CP001700">
    <property type="protein sequence ID" value="ACU69486.1"/>
    <property type="molecule type" value="Genomic_DNA"/>
</dbReference>
<feature type="transmembrane region" description="Helical" evidence="6">
    <location>
        <begin position="319"/>
        <end position="342"/>
    </location>
</feature>
<feature type="transmembrane region" description="Helical" evidence="6">
    <location>
        <begin position="233"/>
        <end position="253"/>
    </location>
</feature>